<sequence length="77" mass="8594">MVGTKIRFTGAKAPCGRTVDGEHYLDDDGQGLVIRDEYFSCGCRRIRHEYHDGSIQVTAVRHDGKVVREEFGADHGT</sequence>
<gene>
    <name evidence="1" type="ORF">J2S55_003099</name>
</gene>
<proteinExistence type="predicted"/>
<keyword evidence="2" id="KW-1185">Reference proteome</keyword>
<dbReference type="EMBL" id="JAUSRB010000002">
    <property type="protein sequence ID" value="MDP9863833.1"/>
    <property type="molecule type" value="Genomic_DNA"/>
</dbReference>
<name>A0ABT9R3L7_9ACTN</name>
<evidence type="ECO:0000313" key="2">
    <source>
        <dbReference type="Proteomes" id="UP001230426"/>
    </source>
</evidence>
<comment type="caution">
    <text evidence="1">The sequence shown here is derived from an EMBL/GenBank/DDBJ whole genome shotgun (WGS) entry which is preliminary data.</text>
</comment>
<organism evidence="1 2">
    <name type="scientific">Streptosporangium brasiliense</name>
    <dbReference type="NCBI Taxonomy" id="47480"/>
    <lineage>
        <taxon>Bacteria</taxon>
        <taxon>Bacillati</taxon>
        <taxon>Actinomycetota</taxon>
        <taxon>Actinomycetes</taxon>
        <taxon>Streptosporangiales</taxon>
        <taxon>Streptosporangiaceae</taxon>
        <taxon>Streptosporangium</taxon>
    </lineage>
</organism>
<reference evidence="1 2" key="1">
    <citation type="submission" date="2023-07" db="EMBL/GenBank/DDBJ databases">
        <title>Sequencing the genomes of 1000 actinobacteria strains.</title>
        <authorList>
            <person name="Klenk H.-P."/>
        </authorList>
    </citation>
    <scope>NUCLEOTIDE SEQUENCE [LARGE SCALE GENOMIC DNA]</scope>
    <source>
        <strain evidence="1 2">DSM 44109</strain>
    </source>
</reference>
<evidence type="ECO:0000313" key="1">
    <source>
        <dbReference type="EMBL" id="MDP9863833.1"/>
    </source>
</evidence>
<accession>A0ABT9R3L7</accession>
<dbReference type="RefSeq" id="WP_306861079.1">
    <property type="nucleotide sequence ID" value="NZ_JAUSRB010000002.1"/>
</dbReference>
<protein>
    <submittedName>
        <fullName evidence="1">Uncharacterized protein</fullName>
    </submittedName>
</protein>
<dbReference type="Proteomes" id="UP001230426">
    <property type="component" value="Unassembled WGS sequence"/>
</dbReference>